<keyword evidence="2" id="KW-1185">Reference proteome</keyword>
<gene>
    <name evidence="1" type="ORF">LT85_1400</name>
</gene>
<reference evidence="2" key="1">
    <citation type="journal article" date="2014" name="Soil Biol. Biochem.">
        <title>Structure and function of bacterial communities in ageing soils: Insights from the Mendocino ecological staircase.</title>
        <authorList>
            <person name="Uroz S."/>
            <person name="Tech J.J."/>
            <person name="Sawaya N.A."/>
            <person name="Frey-Klett P."/>
            <person name="Leveau J.H.J."/>
        </authorList>
    </citation>
    <scope>NUCLEOTIDE SEQUENCE [LARGE SCALE GENOMIC DNA]</scope>
    <source>
        <strain evidence="2">Cal35</strain>
    </source>
</reference>
<dbReference type="HOGENOM" id="CLU_3214777_0_0_4"/>
<dbReference type="KEGG" id="care:LT85_1400"/>
<dbReference type="EMBL" id="CP009962">
    <property type="protein sequence ID" value="AIY40558.1"/>
    <property type="molecule type" value="Genomic_DNA"/>
</dbReference>
<sequence length="44" mass="5185">MPLMFSKFPLLHEYKEIDVRLPLPPPHVASSTPRLTTILLQDWR</sequence>
<dbReference type="Proteomes" id="UP000030302">
    <property type="component" value="Chromosome"/>
</dbReference>
<evidence type="ECO:0000313" key="1">
    <source>
        <dbReference type="EMBL" id="AIY40558.1"/>
    </source>
</evidence>
<proteinExistence type="predicted"/>
<organism evidence="1 2">
    <name type="scientific">Collimonas arenae</name>
    <dbReference type="NCBI Taxonomy" id="279058"/>
    <lineage>
        <taxon>Bacteria</taxon>
        <taxon>Pseudomonadati</taxon>
        <taxon>Pseudomonadota</taxon>
        <taxon>Betaproteobacteria</taxon>
        <taxon>Burkholderiales</taxon>
        <taxon>Oxalobacteraceae</taxon>
        <taxon>Collimonas</taxon>
    </lineage>
</organism>
<name>A0A0A1F753_9BURK</name>
<accession>A0A0A1F753</accession>
<evidence type="ECO:0000313" key="2">
    <source>
        <dbReference type="Proteomes" id="UP000030302"/>
    </source>
</evidence>
<dbReference type="AlphaFoldDB" id="A0A0A1F753"/>
<protein>
    <submittedName>
        <fullName evidence="1">Uncharacterized protein</fullName>
    </submittedName>
</protein>